<evidence type="ECO:0000313" key="2">
    <source>
        <dbReference type="EMBL" id="OWY36697.1"/>
    </source>
</evidence>
<dbReference type="Pfam" id="PF01261">
    <property type="entry name" value="AP_endonuc_2"/>
    <property type="match status" value="1"/>
</dbReference>
<name>A0A225SZH3_9BURK</name>
<dbReference type="InterPro" id="IPR013022">
    <property type="entry name" value="Xyl_isomerase-like_TIM-brl"/>
</dbReference>
<dbReference type="Gene3D" id="3.20.20.150">
    <property type="entry name" value="Divalent-metal-dependent TIM barrel enzymes"/>
    <property type="match status" value="1"/>
</dbReference>
<dbReference type="Proteomes" id="UP000214747">
    <property type="component" value="Unassembled WGS sequence"/>
</dbReference>
<dbReference type="GO" id="GO:0016853">
    <property type="term" value="F:isomerase activity"/>
    <property type="evidence" value="ECO:0007669"/>
    <property type="project" value="UniProtKB-KW"/>
</dbReference>
<proteinExistence type="predicted"/>
<dbReference type="InterPro" id="IPR036237">
    <property type="entry name" value="Xyl_isomerase-like_sf"/>
</dbReference>
<feature type="domain" description="Xylose isomerase-like TIM barrel" evidence="1">
    <location>
        <begin position="22"/>
        <end position="190"/>
    </location>
</feature>
<keyword evidence="2" id="KW-0413">Isomerase</keyword>
<comment type="caution">
    <text evidence="2">The sequence shown here is derived from an EMBL/GenBank/DDBJ whole genome shotgun (WGS) entry which is preliminary data.</text>
</comment>
<keyword evidence="3" id="KW-1185">Reference proteome</keyword>
<dbReference type="AlphaFoldDB" id="A0A225SZH3"/>
<dbReference type="EMBL" id="NJGV01000001">
    <property type="protein sequence ID" value="OWY36697.1"/>
    <property type="molecule type" value="Genomic_DNA"/>
</dbReference>
<evidence type="ECO:0000313" key="3">
    <source>
        <dbReference type="Proteomes" id="UP000214747"/>
    </source>
</evidence>
<dbReference type="RefSeq" id="WP_088753383.1">
    <property type="nucleotide sequence ID" value="NZ_NJGV01000001.1"/>
</dbReference>
<dbReference type="SUPFAM" id="SSF51658">
    <property type="entry name" value="Xylose isomerase-like"/>
    <property type="match status" value="1"/>
</dbReference>
<evidence type="ECO:0000259" key="1">
    <source>
        <dbReference type="Pfam" id="PF01261"/>
    </source>
</evidence>
<protein>
    <submittedName>
        <fullName evidence="2">Xylose isomerase</fullName>
    </submittedName>
</protein>
<sequence>MELKIFRSGWGMQEPWSRCVTELREAGCSGLEARLPMTVQERHALRDRLRAEALDYIAIVFSGVDVVPRQADRPEIHLQHLARAFDAAAELQPRFVNLLAGNDRWPLSEQVDFLGRAQALADDAGVPCSFETHRASSLYSPWVTLDIVRQLPRLRYTADISHWVVVCERLLDDPLDDLTPFLERVHHVQARVGYAQGPQVPDPAAPEYAPELAFHQRIWETVWSFQHASGHATSTLTPEFGPDGYLHLLPYTRSPVADLWQLNRWMAQQERAHFARWSQQHAIGSSSSTQSSSTAGV</sequence>
<reference evidence="2 3" key="1">
    <citation type="journal article" date="2010" name="Int. J. Syst. Evol. Microbiol.">
        <title>Reclassification of Herbaspirillum putei as a later heterotypic synonym of Herbaspirillum huttiense, with the description of H. huttiense subsp. huttiense subsp. nov. and H. huttiense subsp. putei subsp. nov., comb. nov., and description of Herbaspirillum aquaticum sp. nov.</title>
        <authorList>
            <person name="Dobritsa A.P."/>
            <person name="Reddy M.C."/>
            <person name="Samadpour M."/>
        </authorList>
    </citation>
    <scope>NUCLEOTIDE SEQUENCE [LARGE SCALE GENOMIC DNA]</scope>
    <source>
        <strain evidence="2 3">IEH 4430</strain>
    </source>
</reference>
<gene>
    <name evidence="2" type="ORF">CEJ45_00940</name>
</gene>
<accession>A0A225SZH3</accession>
<organism evidence="2 3">
    <name type="scientific">Herbaspirillum aquaticum</name>
    <dbReference type="NCBI Taxonomy" id="568783"/>
    <lineage>
        <taxon>Bacteria</taxon>
        <taxon>Pseudomonadati</taxon>
        <taxon>Pseudomonadota</taxon>
        <taxon>Betaproteobacteria</taxon>
        <taxon>Burkholderiales</taxon>
        <taxon>Oxalobacteraceae</taxon>
        <taxon>Herbaspirillum</taxon>
    </lineage>
</organism>